<dbReference type="CDD" id="cd02968">
    <property type="entry name" value="SCO"/>
    <property type="match status" value="1"/>
</dbReference>
<dbReference type="EMBL" id="JAOQIO010000001">
    <property type="protein sequence ID" value="MCU6790502.1"/>
    <property type="molecule type" value="Genomic_DNA"/>
</dbReference>
<dbReference type="PANTHER" id="PTHR12151:SF25">
    <property type="entry name" value="LINALOOL DEHYDRATASE_ISOMERASE DOMAIN-CONTAINING PROTEIN"/>
    <property type="match status" value="1"/>
</dbReference>
<dbReference type="RefSeq" id="WP_262681991.1">
    <property type="nucleotide sequence ID" value="NZ_JAOQIO010000001.1"/>
</dbReference>
<dbReference type="Proteomes" id="UP001652445">
    <property type="component" value="Unassembled WGS sequence"/>
</dbReference>
<evidence type="ECO:0000256" key="1">
    <source>
        <dbReference type="ARBA" id="ARBA00010996"/>
    </source>
</evidence>
<sequence>MNNAFLQKNGFKLIVIVLLLAMIGTLGYMVLKGNSASSKMEVMKKAPDFKLDNIDGKSISLAELAGRSKLVYFFYSTCPDVCQPTTYNLSKVQDALVKKGVFGDKTAIVSISFDPTKDTTAQLQQFSKSFHADPKGWYFLRGDEAAIIDLAQKYGVMVVKDQQGQFTHSNLILLVDKKGDMRRYYAGNDADLDVDKIAQDLIELSKEG</sequence>
<evidence type="ECO:0000313" key="5">
    <source>
        <dbReference type="EMBL" id="MCU6790502.1"/>
    </source>
</evidence>
<keyword evidence="3" id="KW-1133">Transmembrane helix</keyword>
<name>A0ABT2U7A8_9BACL</name>
<gene>
    <name evidence="5" type="ORF">OB236_00040</name>
</gene>
<feature type="domain" description="Thioredoxin" evidence="4">
    <location>
        <begin position="40"/>
        <end position="206"/>
    </location>
</feature>
<dbReference type="PROSITE" id="PS51352">
    <property type="entry name" value="THIOREDOXIN_2"/>
    <property type="match status" value="1"/>
</dbReference>
<reference evidence="5 6" key="1">
    <citation type="submission" date="2022-09" db="EMBL/GenBank/DDBJ databases">
        <authorList>
            <person name="Han X.L."/>
            <person name="Wang Q."/>
            <person name="Lu T."/>
        </authorList>
    </citation>
    <scope>NUCLEOTIDE SEQUENCE [LARGE SCALE GENOMIC DNA]</scope>
    <source>
        <strain evidence="5 6">WQ 127069</strain>
    </source>
</reference>
<dbReference type="PANTHER" id="PTHR12151">
    <property type="entry name" value="ELECTRON TRANSPORT PROTIN SCO1/SENC FAMILY MEMBER"/>
    <property type="match status" value="1"/>
</dbReference>
<dbReference type="Pfam" id="PF02630">
    <property type="entry name" value="SCO1-SenC"/>
    <property type="match status" value="1"/>
</dbReference>
<proteinExistence type="inferred from homology"/>
<feature type="transmembrane region" description="Helical" evidence="3">
    <location>
        <begin position="12"/>
        <end position="31"/>
    </location>
</feature>
<keyword evidence="2" id="KW-0186">Copper</keyword>
<accession>A0ABT2U7A8</accession>
<comment type="similarity">
    <text evidence="1">Belongs to the SCO1/2 family.</text>
</comment>
<keyword evidence="3" id="KW-0472">Membrane</keyword>
<dbReference type="Gene3D" id="3.40.30.10">
    <property type="entry name" value="Glutaredoxin"/>
    <property type="match status" value="1"/>
</dbReference>
<evidence type="ECO:0000259" key="4">
    <source>
        <dbReference type="PROSITE" id="PS51352"/>
    </source>
</evidence>
<keyword evidence="3" id="KW-0812">Transmembrane</keyword>
<keyword evidence="6" id="KW-1185">Reference proteome</keyword>
<organism evidence="5 6">
    <name type="scientific">Paenibacillus baimaensis</name>
    <dbReference type="NCBI Taxonomy" id="2982185"/>
    <lineage>
        <taxon>Bacteria</taxon>
        <taxon>Bacillati</taxon>
        <taxon>Bacillota</taxon>
        <taxon>Bacilli</taxon>
        <taxon>Bacillales</taxon>
        <taxon>Paenibacillaceae</taxon>
        <taxon>Paenibacillus</taxon>
    </lineage>
</organism>
<evidence type="ECO:0000256" key="3">
    <source>
        <dbReference type="SAM" id="Phobius"/>
    </source>
</evidence>
<dbReference type="InterPro" id="IPR013766">
    <property type="entry name" value="Thioredoxin_domain"/>
</dbReference>
<comment type="caution">
    <text evidence="5">The sequence shown here is derived from an EMBL/GenBank/DDBJ whole genome shotgun (WGS) entry which is preliminary data.</text>
</comment>
<evidence type="ECO:0000256" key="2">
    <source>
        <dbReference type="ARBA" id="ARBA00023008"/>
    </source>
</evidence>
<dbReference type="InterPro" id="IPR036249">
    <property type="entry name" value="Thioredoxin-like_sf"/>
</dbReference>
<protein>
    <submittedName>
        <fullName evidence="5">SCO family protein</fullName>
    </submittedName>
</protein>
<dbReference type="InterPro" id="IPR003782">
    <property type="entry name" value="SCO1/SenC"/>
</dbReference>
<dbReference type="SUPFAM" id="SSF52833">
    <property type="entry name" value="Thioredoxin-like"/>
    <property type="match status" value="1"/>
</dbReference>
<evidence type="ECO:0000313" key="6">
    <source>
        <dbReference type="Proteomes" id="UP001652445"/>
    </source>
</evidence>